<dbReference type="InterPro" id="IPR008551">
    <property type="entry name" value="TANGO2"/>
</dbReference>
<evidence type="ECO:0000313" key="1">
    <source>
        <dbReference type="EMBL" id="SVC34296.1"/>
    </source>
</evidence>
<accession>A0A382LC78</accession>
<sequence>MCLAIVAWKVHPKYRLIVAANRDEFHARPSQALKWWPDRPGLLGGRDLLAGGTWLAAHKCGRFATVTNYREYQSKQAGLKSRGEIVTEFVVSNKNTMSFVKAIRGDHYMGFNLLASDGDSLCYVSNRSDGPLKLDPGIYGLSNAALDTPWSKVVQCRNGLQRLISADNVNETALVRLLSDRKMDPAENVQSNELPFEVARRLTAPFIVSPKYGTRCTTALTWTYAREMLLCEHRFDLSGKKTGKSRFRFETSTNQAAG</sequence>
<proteinExistence type="predicted"/>
<dbReference type="AlphaFoldDB" id="A0A382LC78"/>
<gene>
    <name evidence="1" type="ORF">METZ01_LOCUS287150</name>
</gene>
<name>A0A382LC78_9ZZZZ</name>
<reference evidence="1" key="1">
    <citation type="submission" date="2018-05" db="EMBL/GenBank/DDBJ databases">
        <authorList>
            <person name="Lanie J.A."/>
            <person name="Ng W.-L."/>
            <person name="Kazmierczak K.M."/>
            <person name="Andrzejewski T.M."/>
            <person name="Davidsen T.M."/>
            <person name="Wayne K.J."/>
            <person name="Tettelin H."/>
            <person name="Glass J.I."/>
            <person name="Rusch D."/>
            <person name="Podicherti R."/>
            <person name="Tsui H.-C.T."/>
            <person name="Winkler M.E."/>
        </authorList>
    </citation>
    <scope>NUCLEOTIDE SEQUENCE</scope>
</reference>
<dbReference type="PANTHER" id="PTHR17985">
    <property type="entry name" value="SER/THR-RICH PROTEIN T10 IN DGCR REGION"/>
    <property type="match status" value="1"/>
</dbReference>
<organism evidence="1">
    <name type="scientific">marine metagenome</name>
    <dbReference type="NCBI Taxonomy" id="408172"/>
    <lineage>
        <taxon>unclassified sequences</taxon>
        <taxon>metagenomes</taxon>
        <taxon>ecological metagenomes</taxon>
    </lineage>
</organism>
<dbReference type="PANTHER" id="PTHR17985:SF8">
    <property type="entry name" value="TRANSPORT AND GOLGI ORGANIZATION PROTEIN 2 HOMOLOG"/>
    <property type="match status" value="1"/>
</dbReference>
<dbReference type="Pfam" id="PF05742">
    <property type="entry name" value="TANGO2"/>
    <property type="match status" value="1"/>
</dbReference>
<dbReference type="EMBL" id="UINC01086125">
    <property type="protein sequence ID" value="SVC34296.1"/>
    <property type="molecule type" value="Genomic_DNA"/>
</dbReference>
<protein>
    <submittedName>
        <fullName evidence="1">Uncharacterized protein</fullName>
    </submittedName>
</protein>